<dbReference type="PRINTS" id="PR00507">
    <property type="entry name" value="N12N6MTFRASE"/>
</dbReference>
<dbReference type="Gene3D" id="3.40.50.150">
    <property type="entry name" value="Vaccinia Virus protein VP39"/>
    <property type="match status" value="1"/>
</dbReference>
<dbReference type="GO" id="GO:0003677">
    <property type="term" value="F:DNA binding"/>
    <property type="evidence" value="ECO:0007669"/>
    <property type="project" value="InterPro"/>
</dbReference>
<dbReference type="InterPro" id="IPR022749">
    <property type="entry name" value="D12N6_MeTrfase_N"/>
</dbReference>
<sequence>MNKKELAQEIWNAANEMRSKIENNDYKDLITGLVFYKYLSQKEINYIKETEDLQSEEEIKSWLNDDDCQKSFIEQEGYFIKYDDLFSKWSDKSKNIEISQIIQAIRDFENSIPEKFKHIYNEIFKDLQIVINDKIRGSTLKEKASFIEKVIEIVNKIPIDKQDGYDILGFIYEYLIGMFAADAGKKGGEFYTPHEVSELMSEIVAYHLKDDKSIKIYDPTSGSGGLLINIGKAAAKYIKNINEISYYAQDLNSNAYNLTKMNLIIRGIKPQNISVRNADTLENDWPIDNGDPLRLDVVVSNPPYSLNWKPEGHDNDSRYKEYGLAPKSKADYAFLLHDLYHLKPNGIMAIVLPNGVLFRGNSEAIIRRKLVEKLKIDTIIGLPSNIFFGTGIPTIIMILKNNRQDKDILFVDASKCYTKDGNKNKLREQDIKKIFDAVINRQNIEKFSKKVSLDEIEKNDFNLNISRYVDSSEDPENWDINALMNGGIPEYEINNLNLYWNLFPNLEKKLFKKITNNKYECLSKSIYDDVKNDEEIINFINDYKNKFNLIKTNLEINVIDKFFANNFSIDMHGEFEKISNQIFEQFENISIVDKYNAYQILYNNWNKILLDMDLISKDISSIIEIDLETNQKNKKGISNYKYSIIPAQIIKNRFFSKELQDIERDNETLEDNQQKIQEIIESLDEEQISSLEEIAGGEFINDKSNSFKKDAFKKLIKNLNKIDDQELQKTLKNTNNLLDQNIKLNDNIKKLSASLENECVKKLKSLNQQEIKELLSIKWISPIIDEIIDLVNSEIDNLINKIEYILEKYEMSYAEIEQKIHENEISLAKMLDELEGPESDILGLQELKKILGGE</sequence>
<evidence type="ECO:0000256" key="7">
    <source>
        <dbReference type="ARBA" id="ARBA00047942"/>
    </source>
</evidence>
<dbReference type="PANTHER" id="PTHR42933">
    <property type="entry name" value="SLR6095 PROTEIN"/>
    <property type="match status" value="1"/>
</dbReference>
<feature type="coiled-coil region" evidence="8">
    <location>
        <begin position="799"/>
        <end position="833"/>
    </location>
</feature>
<evidence type="ECO:0000256" key="5">
    <source>
        <dbReference type="ARBA" id="ARBA00022691"/>
    </source>
</evidence>
<dbReference type="KEGG" id="mpho:DA803_02110"/>
<evidence type="ECO:0000256" key="3">
    <source>
        <dbReference type="ARBA" id="ARBA00022603"/>
    </source>
</evidence>
<evidence type="ECO:0000313" key="12">
    <source>
        <dbReference type="Proteomes" id="UP000252477"/>
    </source>
</evidence>
<dbReference type="InterPro" id="IPR038333">
    <property type="entry name" value="T1MK-like_N_sf"/>
</dbReference>
<organism evidence="11 12">
    <name type="scientific">[Mycoplasma] phocae</name>
    <dbReference type="NCBI Taxonomy" id="142651"/>
    <lineage>
        <taxon>Bacteria</taxon>
        <taxon>Bacillati</taxon>
        <taxon>Mycoplasmatota</taxon>
        <taxon>Mycoplasmoidales</taxon>
        <taxon>Metamycoplasmataceae</taxon>
        <taxon>Metamycoplasma</taxon>
    </lineage>
</organism>
<dbReference type="OrthoDB" id="9814572at2"/>
<dbReference type="GO" id="GO:0008170">
    <property type="term" value="F:N-methyltransferase activity"/>
    <property type="evidence" value="ECO:0007669"/>
    <property type="project" value="InterPro"/>
</dbReference>
<dbReference type="InterPro" id="IPR003356">
    <property type="entry name" value="DNA_methylase_A-5"/>
</dbReference>
<keyword evidence="8" id="KW-0175">Coiled coil</keyword>
<dbReference type="InterPro" id="IPR029063">
    <property type="entry name" value="SAM-dependent_MTases_sf"/>
</dbReference>
<comment type="similarity">
    <text evidence="1">Belongs to the N(4)/N(6)-methyltransferase family.</text>
</comment>
<evidence type="ECO:0000256" key="6">
    <source>
        <dbReference type="ARBA" id="ARBA00022747"/>
    </source>
</evidence>
<name>A0A2Z5IQ73_9BACT</name>
<evidence type="ECO:0000256" key="4">
    <source>
        <dbReference type="ARBA" id="ARBA00022679"/>
    </source>
</evidence>
<dbReference type="Proteomes" id="UP000252477">
    <property type="component" value="Chromosome"/>
</dbReference>
<dbReference type="NCBIfam" id="TIGR00497">
    <property type="entry name" value="hsdM"/>
    <property type="match status" value="1"/>
</dbReference>
<dbReference type="Pfam" id="PF02384">
    <property type="entry name" value="N6_Mtase"/>
    <property type="match status" value="1"/>
</dbReference>
<protein>
    <recommendedName>
        <fullName evidence="2">site-specific DNA-methyltransferase (adenine-specific)</fullName>
        <ecNumber evidence="2">2.1.1.72</ecNumber>
    </recommendedName>
</protein>
<evidence type="ECO:0000259" key="10">
    <source>
        <dbReference type="Pfam" id="PF12161"/>
    </source>
</evidence>
<dbReference type="InterPro" id="IPR004546">
    <property type="entry name" value="Restrct_endonuc_T1M"/>
</dbReference>
<dbReference type="RefSeq" id="WP_114190979.1">
    <property type="nucleotide sequence ID" value="NZ_CP029295.1"/>
</dbReference>
<dbReference type="PROSITE" id="PS00092">
    <property type="entry name" value="N6_MTASE"/>
    <property type="match status" value="1"/>
</dbReference>
<proteinExistence type="inferred from homology"/>
<dbReference type="EC" id="2.1.1.72" evidence="2"/>
<feature type="domain" description="DNA methylase adenine-specific" evidence="9">
    <location>
        <begin position="165"/>
        <end position="474"/>
    </location>
</feature>
<dbReference type="InterPro" id="IPR002052">
    <property type="entry name" value="DNA_methylase_N6_adenine_CS"/>
</dbReference>
<feature type="coiled-coil region" evidence="8">
    <location>
        <begin position="652"/>
        <end position="689"/>
    </location>
</feature>
<evidence type="ECO:0000313" key="11">
    <source>
        <dbReference type="EMBL" id="AXE60875.1"/>
    </source>
</evidence>
<evidence type="ECO:0000259" key="9">
    <source>
        <dbReference type="Pfam" id="PF02384"/>
    </source>
</evidence>
<dbReference type="PANTHER" id="PTHR42933:SF1">
    <property type="entry name" value="SITE-SPECIFIC DNA-METHYLTRANSFERASE (ADENINE-SPECIFIC)"/>
    <property type="match status" value="1"/>
</dbReference>
<dbReference type="GO" id="GO:0009007">
    <property type="term" value="F:site-specific DNA-methyltransferase (adenine-specific) activity"/>
    <property type="evidence" value="ECO:0007669"/>
    <property type="project" value="UniProtKB-EC"/>
</dbReference>
<dbReference type="GO" id="GO:0009307">
    <property type="term" value="P:DNA restriction-modification system"/>
    <property type="evidence" value="ECO:0007669"/>
    <property type="project" value="UniProtKB-KW"/>
</dbReference>
<reference evidence="11 12" key="1">
    <citation type="submission" date="2018-05" db="EMBL/GenBank/DDBJ databases">
        <title>Annotation of the Mycoplasma phocidae genome.</title>
        <authorList>
            <person name="Brown D.R."/>
            <person name="Kutish G.F."/>
            <person name="Frasca S.Jr."/>
        </authorList>
    </citation>
    <scope>NUCLEOTIDE SEQUENCE [LARGE SCALE GENOMIC DNA]</scope>
    <source>
        <strain evidence="11 12">105</strain>
    </source>
</reference>
<dbReference type="InterPro" id="IPR051537">
    <property type="entry name" value="DNA_Adenine_Mtase"/>
</dbReference>
<keyword evidence="4 11" id="KW-0808">Transferase</keyword>
<accession>A0A2Z5IQ73</accession>
<dbReference type="GO" id="GO:0032259">
    <property type="term" value="P:methylation"/>
    <property type="evidence" value="ECO:0007669"/>
    <property type="project" value="UniProtKB-KW"/>
</dbReference>
<dbReference type="EMBL" id="CP029295">
    <property type="protein sequence ID" value="AXE60875.1"/>
    <property type="molecule type" value="Genomic_DNA"/>
</dbReference>
<feature type="domain" description="N6 adenine-specific DNA methyltransferase N-terminal" evidence="10">
    <location>
        <begin position="6"/>
        <end position="140"/>
    </location>
</feature>
<dbReference type="REBASE" id="258674">
    <property type="entry name" value="M.Mph105ORF2110P"/>
</dbReference>
<evidence type="ECO:0000256" key="1">
    <source>
        <dbReference type="ARBA" id="ARBA00006594"/>
    </source>
</evidence>
<dbReference type="Pfam" id="PF12161">
    <property type="entry name" value="HsdM_N"/>
    <property type="match status" value="1"/>
</dbReference>
<dbReference type="SUPFAM" id="SSF53335">
    <property type="entry name" value="S-adenosyl-L-methionine-dependent methyltransferases"/>
    <property type="match status" value="1"/>
</dbReference>
<gene>
    <name evidence="11" type="ORF">DA803_02110</name>
</gene>
<evidence type="ECO:0000256" key="2">
    <source>
        <dbReference type="ARBA" id="ARBA00011900"/>
    </source>
</evidence>
<keyword evidence="3 11" id="KW-0489">Methyltransferase</keyword>
<comment type="catalytic activity">
    <reaction evidence="7">
        <text>a 2'-deoxyadenosine in DNA + S-adenosyl-L-methionine = an N(6)-methyl-2'-deoxyadenosine in DNA + S-adenosyl-L-homocysteine + H(+)</text>
        <dbReference type="Rhea" id="RHEA:15197"/>
        <dbReference type="Rhea" id="RHEA-COMP:12418"/>
        <dbReference type="Rhea" id="RHEA-COMP:12419"/>
        <dbReference type="ChEBI" id="CHEBI:15378"/>
        <dbReference type="ChEBI" id="CHEBI:57856"/>
        <dbReference type="ChEBI" id="CHEBI:59789"/>
        <dbReference type="ChEBI" id="CHEBI:90615"/>
        <dbReference type="ChEBI" id="CHEBI:90616"/>
        <dbReference type="EC" id="2.1.1.72"/>
    </reaction>
</comment>
<keyword evidence="5" id="KW-0949">S-adenosyl-L-methionine</keyword>
<keyword evidence="6" id="KW-0680">Restriction system</keyword>
<keyword evidence="12" id="KW-1185">Reference proteome</keyword>
<evidence type="ECO:0000256" key="8">
    <source>
        <dbReference type="SAM" id="Coils"/>
    </source>
</evidence>
<dbReference type="AlphaFoldDB" id="A0A2Z5IQ73"/>
<dbReference type="Gene3D" id="1.20.1260.30">
    <property type="match status" value="1"/>
</dbReference>